<accession>A0A7X2H755</accession>
<sequence>MDTKILIVDDSKSDVTLIKIMLHDYQLIYAANGYEAMQMIDHDPSIELIVLDLNMPVMNGFEVLNALKQPQYSKIVTIILTNHDEIENEVKGLALGAMDYIRKPLNMEALRKRIEIQLALRNSRVMMEDYNLRLQNEVEIRTKELVLSRDISINVLVGLLEVRNLESSNHTIRTQYMVRKLCDHLKLKAEYCDIFTDDYIQELFRTTPLHDIGKVGIPDHILLKPGKLTPEEFEIMKKHVDYGVDALMYNLKGNDAPSFIRTALEIIGTHHERYDGTGYPHGLKGEEIPLCGRLVAIVDVYDALVHPRVYKAAFSHERALEIINQERGCHFDPNIVDAFMEIHNEMLKITQEFEQTPEIEVE</sequence>
<dbReference type="SMART" id="SM00471">
    <property type="entry name" value="HDc"/>
    <property type="match status" value="1"/>
</dbReference>
<evidence type="ECO:0000313" key="5">
    <source>
        <dbReference type="Proteomes" id="UP000463051"/>
    </source>
</evidence>
<dbReference type="InterPro" id="IPR052020">
    <property type="entry name" value="Cyclic_di-GMP/3'3'-cGAMP_PDE"/>
</dbReference>
<name>A0A7X2H755_9BACL</name>
<dbReference type="EMBL" id="WJXB01000004">
    <property type="protein sequence ID" value="MRN54018.1"/>
    <property type="molecule type" value="Genomic_DNA"/>
</dbReference>
<keyword evidence="5" id="KW-1185">Reference proteome</keyword>
<evidence type="ECO:0000259" key="3">
    <source>
        <dbReference type="PROSITE" id="PS51832"/>
    </source>
</evidence>
<organism evidence="4 5">
    <name type="scientific">Paenibacillus monticola</name>
    <dbReference type="NCBI Taxonomy" id="2666075"/>
    <lineage>
        <taxon>Bacteria</taxon>
        <taxon>Bacillati</taxon>
        <taxon>Bacillota</taxon>
        <taxon>Bacilli</taxon>
        <taxon>Bacillales</taxon>
        <taxon>Paenibacillaceae</taxon>
        <taxon>Paenibacillus</taxon>
    </lineage>
</organism>
<dbReference type="Proteomes" id="UP000463051">
    <property type="component" value="Unassembled WGS sequence"/>
</dbReference>
<feature type="domain" description="Response regulatory" evidence="2">
    <location>
        <begin position="4"/>
        <end position="118"/>
    </location>
</feature>
<evidence type="ECO:0000256" key="1">
    <source>
        <dbReference type="PROSITE-ProRule" id="PRU00169"/>
    </source>
</evidence>
<dbReference type="InterPro" id="IPR003607">
    <property type="entry name" value="HD/PDEase_dom"/>
</dbReference>
<dbReference type="PANTHER" id="PTHR45228">
    <property type="entry name" value="CYCLIC DI-GMP PHOSPHODIESTERASE TM_0186-RELATED"/>
    <property type="match status" value="1"/>
</dbReference>
<dbReference type="AlphaFoldDB" id="A0A7X2H755"/>
<dbReference type="Pfam" id="PF13487">
    <property type="entry name" value="HD_5"/>
    <property type="match status" value="1"/>
</dbReference>
<feature type="modified residue" description="4-aspartylphosphate" evidence="1">
    <location>
        <position position="52"/>
    </location>
</feature>
<dbReference type="SMART" id="SM00448">
    <property type="entry name" value="REC"/>
    <property type="match status" value="1"/>
</dbReference>
<protein>
    <submittedName>
        <fullName evidence="4">Response regulator</fullName>
    </submittedName>
</protein>
<dbReference type="PROSITE" id="PS51832">
    <property type="entry name" value="HD_GYP"/>
    <property type="match status" value="1"/>
</dbReference>
<dbReference type="CDD" id="cd00077">
    <property type="entry name" value="HDc"/>
    <property type="match status" value="1"/>
</dbReference>
<dbReference type="InterPro" id="IPR037522">
    <property type="entry name" value="HD_GYP_dom"/>
</dbReference>
<dbReference type="PROSITE" id="PS50110">
    <property type="entry name" value="RESPONSE_REGULATORY"/>
    <property type="match status" value="1"/>
</dbReference>
<evidence type="ECO:0000259" key="2">
    <source>
        <dbReference type="PROSITE" id="PS50110"/>
    </source>
</evidence>
<dbReference type="Gene3D" id="3.40.50.2300">
    <property type="match status" value="1"/>
</dbReference>
<keyword evidence="1" id="KW-0597">Phosphoprotein</keyword>
<dbReference type="Pfam" id="PF00072">
    <property type="entry name" value="Response_reg"/>
    <property type="match status" value="1"/>
</dbReference>
<gene>
    <name evidence="4" type="ORF">GJB61_13615</name>
</gene>
<feature type="domain" description="HD-GYP" evidence="3">
    <location>
        <begin position="145"/>
        <end position="355"/>
    </location>
</feature>
<evidence type="ECO:0000313" key="4">
    <source>
        <dbReference type="EMBL" id="MRN54018.1"/>
    </source>
</evidence>
<dbReference type="RefSeq" id="WP_338115806.1">
    <property type="nucleotide sequence ID" value="NZ_WJXB01000004.1"/>
</dbReference>
<dbReference type="Gene3D" id="1.10.3210.10">
    <property type="entry name" value="Hypothetical protein af1432"/>
    <property type="match status" value="1"/>
</dbReference>
<dbReference type="GO" id="GO:0000160">
    <property type="term" value="P:phosphorelay signal transduction system"/>
    <property type="evidence" value="ECO:0007669"/>
    <property type="project" value="InterPro"/>
</dbReference>
<dbReference type="SUPFAM" id="SSF109604">
    <property type="entry name" value="HD-domain/PDEase-like"/>
    <property type="match status" value="1"/>
</dbReference>
<dbReference type="PANTHER" id="PTHR45228:SF5">
    <property type="entry name" value="CYCLIC DI-GMP PHOSPHODIESTERASE VC_1348-RELATED"/>
    <property type="match status" value="1"/>
</dbReference>
<comment type="caution">
    <text evidence="4">The sequence shown here is derived from an EMBL/GenBank/DDBJ whole genome shotgun (WGS) entry which is preliminary data.</text>
</comment>
<dbReference type="InterPro" id="IPR001789">
    <property type="entry name" value="Sig_transdc_resp-reg_receiver"/>
</dbReference>
<dbReference type="SUPFAM" id="SSF52172">
    <property type="entry name" value="CheY-like"/>
    <property type="match status" value="1"/>
</dbReference>
<reference evidence="4 5" key="1">
    <citation type="submission" date="2019-11" db="EMBL/GenBank/DDBJ databases">
        <title>Paenibacillus monticola sp. nov., a novel PGPR strain isolated from mountain sample in China.</title>
        <authorList>
            <person name="Zhao Q."/>
            <person name="Li H.-P."/>
            <person name="Zhang J.-L."/>
        </authorList>
    </citation>
    <scope>NUCLEOTIDE SEQUENCE [LARGE SCALE GENOMIC DNA]</scope>
    <source>
        <strain evidence="4 5">LC-T2</strain>
    </source>
</reference>
<proteinExistence type="predicted"/>
<dbReference type="InterPro" id="IPR011006">
    <property type="entry name" value="CheY-like_superfamily"/>
</dbReference>